<sequence length="610" mass="69117">MEACKVFNEMFEKEIDHKHNMDVGNTNDQVFNISSLSNVTTLLPITPMESAFKDGKSEEVSDVKVLVEGSVPVVQPQLTATSLIKEAANIEQELVPEHFCPILQHLAHMTDTEHLEKIMWNHLEYIIKSRVPSLQSLINQTMTELEIELSPHRNQIITAPGINSKTLTLRFYSEYVVSTSMTHVWDPRWQCCTYFSISLSDFALVVATSSIFNLFDNYLEKNNQNKKRKKMELFVFSYHRMSLTYEDGCQVLLDACALDPKDMETRDILLKAFKSDSDNSQVEASTLSCFSLHSTENDLVLVPVEPFWSYFIIVGSHTLSSGLYVIFDSIASTCPSIAGEEYTLVLDEYLDVKHKVLVENFTWSIVSQYDFSTALDCETEICYMILVGMNHIAPLHAIIGFQNYVQFDEIQTSIRGPVEIVERNGDEHLVKVVYANNWSPKICLRGLIIHLFVGRKNWYTYIVTIGDGGVLQYFEYVVVADIGSIFASMEIICMLQVLYQDKALFLYTLTTIVMLISTLVFGFLKKSLVSHLLSYHDSTKSIDREPSIAESATITFLRAMDICSCCLKDLYMHSILTGGSMLAYIGSIFGEERVASSVPNSNLEDKVLFE</sequence>
<dbReference type="AlphaFoldDB" id="A0A314L7J8"/>
<name>A0A314L7J8_NICAT</name>
<protein>
    <submittedName>
        <fullName evidence="2">Uncharacterized protein</fullName>
    </submittedName>
</protein>
<accession>A0A314L7J8</accession>
<keyword evidence="1" id="KW-1133">Transmembrane helix</keyword>
<proteinExistence type="predicted"/>
<dbReference type="Proteomes" id="UP000187609">
    <property type="component" value="Unassembled WGS sequence"/>
</dbReference>
<evidence type="ECO:0000256" key="1">
    <source>
        <dbReference type="SAM" id="Phobius"/>
    </source>
</evidence>
<organism evidence="2 3">
    <name type="scientific">Nicotiana attenuata</name>
    <name type="common">Coyote tobacco</name>
    <dbReference type="NCBI Taxonomy" id="49451"/>
    <lineage>
        <taxon>Eukaryota</taxon>
        <taxon>Viridiplantae</taxon>
        <taxon>Streptophyta</taxon>
        <taxon>Embryophyta</taxon>
        <taxon>Tracheophyta</taxon>
        <taxon>Spermatophyta</taxon>
        <taxon>Magnoliopsida</taxon>
        <taxon>eudicotyledons</taxon>
        <taxon>Gunneridae</taxon>
        <taxon>Pentapetalae</taxon>
        <taxon>asterids</taxon>
        <taxon>lamiids</taxon>
        <taxon>Solanales</taxon>
        <taxon>Solanaceae</taxon>
        <taxon>Nicotianoideae</taxon>
        <taxon>Nicotianeae</taxon>
        <taxon>Nicotiana</taxon>
    </lineage>
</organism>
<comment type="caution">
    <text evidence="2">The sequence shown here is derived from an EMBL/GenBank/DDBJ whole genome shotgun (WGS) entry which is preliminary data.</text>
</comment>
<keyword evidence="1" id="KW-0812">Transmembrane</keyword>
<dbReference type="EMBL" id="MJEQ01000382">
    <property type="protein sequence ID" value="OIT36854.1"/>
    <property type="molecule type" value="Genomic_DNA"/>
</dbReference>
<evidence type="ECO:0000313" key="3">
    <source>
        <dbReference type="Proteomes" id="UP000187609"/>
    </source>
</evidence>
<feature type="transmembrane region" description="Helical" evidence="1">
    <location>
        <begin position="476"/>
        <end position="498"/>
    </location>
</feature>
<dbReference type="Gramene" id="OIT36854">
    <property type="protein sequence ID" value="OIT36854"/>
    <property type="gene ID" value="A4A49_07201"/>
</dbReference>
<evidence type="ECO:0000313" key="2">
    <source>
        <dbReference type="EMBL" id="OIT36854.1"/>
    </source>
</evidence>
<feature type="transmembrane region" description="Helical" evidence="1">
    <location>
        <begin position="504"/>
        <end position="524"/>
    </location>
</feature>
<keyword evidence="3" id="KW-1185">Reference proteome</keyword>
<gene>
    <name evidence="2" type="ORF">A4A49_07201</name>
</gene>
<reference evidence="2" key="1">
    <citation type="submission" date="2016-11" db="EMBL/GenBank/DDBJ databases">
        <title>The genome of Nicotiana attenuata.</title>
        <authorList>
            <person name="Xu S."/>
            <person name="Brockmoeller T."/>
            <person name="Gaquerel E."/>
            <person name="Navarro A."/>
            <person name="Kuhl H."/>
            <person name="Gase K."/>
            <person name="Ling Z."/>
            <person name="Zhou W."/>
            <person name="Kreitzer C."/>
            <person name="Stanke M."/>
            <person name="Tang H."/>
            <person name="Lyons E."/>
            <person name="Pandey P."/>
            <person name="Pandey S.P."/>
            <person name="Timmermann B."/>
            <person name="Baldwin I.T."/>
        </authorList>
    </citation>
    <scope>NUCLEOTIDE SEQUENCE [LARGE SCALE GENOMIC DNA]</scope>
    <source>
        <strain evidence="2">UT</strain>
    </source>
</reference>
<keyword evidence="1" id="KW-0472">Membrane</keyword>